<feature type="compositionally biased region" description="Basic and acidic residues" evidence="1">
    <location>
        <begin position="46"/>
        <end position="61"/>
    </location>
</feature>
<dbReference type="EMBL" id="CAMXCT030000204">
    <property type="protein sequence ID" value="CAL4762773.1"/>
    <property type="molecule type" value="Genomic_DNA"/>
</dbReference>
<feature type="compositionally biased region" description="Low complexity" evidence="1">
    <location>
        <begin position="112"/>
        <end position="132"/>
    </location>
</feature>
<evidence type="ECO:0000256" key="1">
    <source>
        <dbReference type="SAM" id="MobiDB-lite"/>
    </source>
</evidence>
<sequence length="291" mass="32231">GPVGEWRKRSAEVLVKFPGTGATRSARSDGRQRDVGSANTRAGIVRKVEGKRCTGEHLSERRGRRGIAGEVPSENGNNGSHGSIALGPVKGDIRGNAVARDGGLRPAIAVTAASAARTARTARAATPSAATPRPRRGARSGRPRRGLGGGMNVLPRGNAQRNSWRRSKDPGRSENPRRPSKSRTMSTRHHPLWPPGPKRLPGAQPPPQRLHQGRREQLELERLHACRQLQHPRWPLKLKPLQMATSLSIPTPKRLSTLMRTWRVRRKKRRWKLRTMKTTNEATSKPWISLR</sequence>
<organism evidence="2">
    <name type="scientific">Cladocopium goreaui</name>
    <dbReference type="NCBI Taxonomy" id="2562237"/>
    <lineage>
        <taxon>Eukaryota</taxon>
        <taxon>Sar</taxon>
        <taxon>Alveolata</taxon>
        <taxon>Dinophyceae</taxon>
        <taxon>Suessiales</taxon>
        <taxon>Symbiodiniaceae</taxon>
        <taxon>Cladocopium</taxon>
    </lineage>
</organism>
<feature type="compositionally biased region" description="Basic and acidic residues" evidence="1">
    <location>
        <begin position="166"/>
        <end position="177"/>
    </location>
</feature>
<feature type="compositionally biased region" description="Pro residues" evidence="1">
    <location>
        <begin position="192"/>
        <end position="208"/>
    </location>
</feature>
<feature type="compositionally biased region" description="Basic residues" evidence="1">
    <location>
        <begin position="133"/>
        <end position="145"/>
    </location>
</feature>
<dbReference type="AlphaFoldDB" id="A0A9P1BP78"/>
<name>A0A9P1BP78_9DINO</name>
<dbReference type="EMBL" id="CAMXCT010000204">
    <property type="protein sequence ID" value="CAI3975461.1"/>
    <property type="molecule type" value="Genomic_DNA"/>
</dbReference>
<evidence type="ECO:0000313" key="2">
    <source>
        <dbReference type="EMBL" id="CAI3975461.1"/>
    </source>
</evidence>
<reference evidence="3 4" key="2">
    <citation type="submission" date="2024-05" db="EMBL/GenBank/DDBJ databases">
        <authorList>
            <person name="Chen Y."/>
            <person name="Shah S."/>
            <person name="Dougan E. K."/>
            <person name="Thang M."/>
            <person name="Chan C."/>
        </authorList>
    </citation>
    <scope>NUCLEOTIDE SEQUENCE [LARGE SCALE GENOMIC DNA]</scope>
</reference>
<evidence type="ECO:0000313" key="4">
    <source>
        <dbReference type="Proteomes" id="UP001152797"/>
    </source>
</evidence>
<keyword evidence="4" id="KW-1185">Reference proteome</keyword>
<feature type="region of interest" description="Disordered" evidence="1">
    <location>
        <begin position="112"/>
        <end position="213"/>
    </location>
</feature>
<reference evidence="2" key="1">
    <citation type="submission" date="2022-10" db="EMBL/GenBank/DDBJ databases">
        <authorList>
            <person name="Chen Y."/>
            <person name="Dougan E. K."/>
            <person name="Chan C."/>
            <person name="Rhodes N."/>
            <person name="Thang M."/>
        </authorList>
    </citation>
    <scope>NUCLEOTIDE SEQUENCE</scope>
</reference>
<protein>
    <submittedName>
        <fullName evidence="2">Uncharacterized protein</fullName>
    </submittedName>
</protein>
<comment type="caution">
    <text evidence="2">The sequence shown here is derived from an EMBL/GenBank/DDBJ whole genome shotgun (WGS) entry which is preliminary data.</text>
</comment>
<accession>A0A9P1BP78</accession>
<dbReference type="EMBL" id="CAMXCT020000204">
    <property type="protein sequence ID" value="CAL1128836.1"/>
    <property type="molecule type" value="Genomic_DNA"/>
</dbReference>
<feature type="compositionally biased region" description="Basic residues" evidence="1">
    <location>
        <begin position="178"/>
        <end position="191"/>
    </location>
</feature>
<evidence type="ECO:0000313" key="3">
    <source>
        <dbReference type="EMBL" id="CAL4762773.1"/>
    </source>
</evidence>
<gene>
    <name evidence="2" type="ORF">C1SCF055_LOCUS3772</name>
</gene>
<feature type="region of interest" description="Disordered" evidence="1">
    <location>
        <begin position="17"/>
        <end position="89"/>
    </location>
</feature>
<feature type="non-terminal residue" evidence="2">
    <location>
        <position position="1"/>
    </location>
</feature>
<dbReference type="Proteomes" id="UP001152797">
    <property type="component" value="Unassembled WGS sequence"/>
</dbReference>
<proteinExistence type="predicted"/>